<dbReference type="InterPro" id="IPR039426">
    <property type="entry name" value="TonB-dep_rcpt-like"/>
</dbReference>
<organism evidence="10 11">
    <name type="scientific">Maribellus luteus</name>
    <dbReference type="NCBI Taxonomy" id="2305463"/>
    <lineage>
        <taxon>Bacteria</taxon>
        <taxon>Pseudomonadati</taxon>
        <taxon>Bacteroidota</taxon>
        <taxon>Bacteroidia</taxon>
        <taxon>Marinilabiliales</taxon>
        <taxon>Prolixibacteraceae</taxon>
        <taxon>Maribellus</taxon>
    </lineage>
</organism>
<dbReference type="GO" id="GO:0015344">
    <property type="term" value="F:siderophore uptake transmembrane transporter activity"/>
    <property type="evidence" value="ECO:0007669"/>
    <property type="project" value="TreeGrafter"/>
</dbReference>
<keyword evidence="3" id="KW-1134">Transmembrane beta strand</keyword>
<keyword evidence="7" id="KW-0998">Cell outer membrane</keyword>
<comment type="subcellular location">
    <subcellularLocation>
        <location evidence="1">Cell outer membrane</location>
        <topology evidence="1">Multi-pass membrane protein</topology>
    </subcellularLocation>
</comment>
<evidence type="ECO:0000256" key="7">
    <source>
        <dbReference type="ARBA" id="ARBA00023237"/>
    </source>
</evidence>
<proteinExistence type="predicted"/>
<dbReference type="RefSeq" id="WP_119438081.1">
    <property type="nucleotide sequence ID" value="NZ_QWGR01000005.1"/>
</dbReference>
<feature type="signal peptide" evidence="8">
    <location>
        <begin position="1"/>
        <end position="19"/>
    </location>
</feature>
<gene>
    <name evidence="10" type="ORF">D1614_11515</name>
</gene>
<dbReference type="Pfam" id="PF07715">
    <property type="entry name" value="Plug"/>
    <property type="match status" value="1"/>
</dbReference>
<dbReference type="InterPro" id="IPR008969">
    <property type="entry name" value="CarboxyPept-like_regulatory"/>
</dbReference>
<dbReference type="SUPFAM" id="SSF56935">
    <property type="entry name" value="Porins"/>
    <property type="match status" value="1"/>
</dbReference>
<dbReference type="Gene3D" id="3.55.50.30">
    <property type="match status" value="1"/>
</dbReference>
<reference evidence="10 11" key="1">
    <citation type="submission" date="2018-08" db="EMBL/GenBank/DDBJ databases">
        <title>Pallidiluteibacterium maritimus gen. nov., sp. nov., isolated from coastal sediment.</title>
        <authorList>
            <person name="Zhou L.Y."/>
        </authorList>
    </citation>
    <scope>NUCLEOTIDE SEQUENCE [LARGE SCALE GENOMIC DNA]</scope>
    <source>
        <strain evidence="10 11">XSD2</strain>
    </source>
</reference>
<dbReference type="GO" id="GO:0044718">
    <property type="term" value="P:siderophore transmembrane transport"/>
    <property type="evidence" value="ECO:0007669"/>
    <property type="project" value="TreeGrafter"/>
</dbReference>
<dbReference type="PANTHER" id="PTHR30069">
    <property type="entry name" value="TONB-DEPENDENT OUTER MEMBRANE RECEPTOR"/>
    <property type="match status" value="1"/>
</dbReference>
<evidence type="ECO:0000256" key="6">
    <source>
        <dbReference type="ARBA" id="ARBA00023136"/>
    </source>
</evidence>
<keyword evidence="11" id="KW-1185">Reference proteome</keyword>
<dbReference type="Pfam" id="PF13715">
    <property type="entry name" value="CarbopepD_reg_2"/>
    <property type="match status" value="1"/>
</dbReference>
<dbReference type="Gene3D" id="2.170.130.10">
    <property type="entry name" value="TonB-dependent receptor, plug domain"/>
    <property type="match status" value="1"/>
</dbReference>
<evidence type="ECO:0000256" key="1">
    <source>
        <dbReference type="ARBA" id="ARBA00004571"/>
    </source>
</evidence>
<feature type="domain" description="TonB-dependent receptor plug" evidence="9">
    <location>
        <begin position="221"/>
        <end position="302"/>
    </location>
</feature>
<dbReference type="InterPro" id="IPR036942">
    <property type="entry name" value="Beta-barrel_TonB_sf"/>
</dbReference>
<dbReference type="SUPFAM" id="SSF49464">
    <property type="entry name" value="Carboxypeptidase regulatory domain-like"/>
    <property type="match status" value="1"/>
</dbReference>
<keyword evidence="10" id="KW-0675">Receptor</keyword>
<dbReference type="OrthoDB" id="1111684at2"/>
<dbReference type="AlphaFoldDB" id="A0A399T048"/>
<evidence type="ECO:0000256" key="8">
    <source>
        <dbReference type="SAM" id="SignalP"/>
    </source>
</evidence>
<keyword evidence="2" id="KW-0813">Transport</keyword>
<evidence type="ECO:0000256" key="2">
    <source>
        <dbReference type="ARBA" id="ARBA00022448"/>
    </source>
</evidence>
<evidence type="ECO:0000259" key="9">
    <source>
        <dbReference type="Pfam" id="PF07715"/>
    </source>
</evidence>
<name>A0A399T048_9BACT</name>
<protein>
    <submittedName>
        <fullName evidence="10">TonB-dependent receptor</fullName>
    </submittedName>
</protein>
<dbReference type="EMBL" id="QWGR01000005">
    <property type="protein sequence ID" value="RIJ48349.1"/>
    <property type="molecule type" value="Genomic_DNA"/>
</dbReference>
<keyword evidence="4" id="KW-0812">Transmembrane</keyword>
<dbReference type="InterPro" id="IPR012910">
    <property type="entry name" value="Plug_dom"/>
</dbReference>
<dbReference type="InterPro" id="IPR037066">
    <property type="entry name" value="Plug_dom_sf"/>
</dbReference>
<feature type="chain" id="PRO_5017419636" evidence="8">
    <location>
        <begin position="20"/>
        <end position="845"/>
    </location>
</feature>
<dbReference type="Gene3D" id="2.40.170.20">
    <property type="entry name" value="TonB-dependent receptor, beta-barrel domain"/>
    <property type="match status" value="1"/>
</dbReference>
<keyword evidence="5 8" id="KW-0732">Signal</keyword>
<dbReference type="PANTHER" id="PTHR30069:SF29">
    <property type="entry name" value="HEMOGLOBIN AND HEMOGLOBIN-HAPTOGLOBIN-BINDING PROTEIN 1-RELATED"/>
    <property type="match status" value="1"/>
</dbReference>
<sequence>MLKSGCLGILLLLVFQLAAQTPERIKVTARKTPLNQVLLDLKESYGFQFAFDNDLLSQYPVSANREFKTAEETLRFLIKNLPLELEKSDDVFLIIPRQSEPQTTNTQISGQVLEAFTSEPLPFSYVSVNRTPVQTDRNGNFNFIASTDSSFTLRISHLGYFVYDTVVSNSLNRRFFLMPRIESIREVKVRGNPIEKSTLIGDKAGYMKINHQIAPILPGHGDNSIFNLLRLMPGILAAGEQSNNLLIWGAYEGQSKIQFDGFTVFGLKNFNDNISVVNPFMVKNIEVMKGGYEARYGDRVGGIIDITAKDGSLQKPGFILNINSNTVNTMVQTPIGKRSSLIAAYRQTYYPLYDPSELSFFTRRPSGSGKGNNPGQNILSSSVDFNVKPDYVFRDANLKFSHRLKNKAQFSLSLYGGGDDFNYNMEGEVARTIITQSEGEKNQQIGSSAQLSYPWNNSNVTNITAAYSYFQQEFSEKNELYNSRTDILRITRHSDSENQVDEARVNAEHTFSFREGHKVIAALGMVRNSVQLNRTTLETNTLNYDRSLSRLVAYVQDELPLGSILKLNAGVRASYITDPGKWYVDPRVSASLNVTKQLKFNAAWGIYHQFLVKTTVVDSLNNFTDFWINADDENIPVLDAMHTVAGLAYNHNGWTASIEGYYKTTNGLTRYYAENKRFDAGFYEGKARTYGMDVFLKKEYKRHMAWVSYSYCQAEEHFPVYWREYYLPAPQQQKHELKLAGILNYKSFYFSSSYVYGSGFERFDIETESGKKLDQPYKRLDASLVYKFKPGKVKAEAGISVLNVLNTDNIKYSNLRLSSTDDLDVVGVYADAVSFTPALFLKLEF</sequence>
<dbReference type="GO" id="GO:0009279">
    <property type="term" value="C:cell outer membrane"/>
    <property type="evidence" value="ECO:0007669"/>
    <property type="project" value="UniProtKB-SubCell"/>
</dbReference>
<evidence type="ECO:0000313" key="10">
    <source>
        <dbReference type="EMBL" id="RIJ48349.1"/>
    </source>
</evidence>
<evidence type="ECO:0000256" key="5">
    <source>
        <dbReference type="ARBA" id="ARBA00022729"/>
    </source>
</evidence>
<evidence type="ECO:0000256" key="3">
    <source>
        <dbReference type="ARBA" id="ARBA00022452"/>
    </source>
</evidence>
<evidence type="ECO:0000256" key="4">
    <source>
        <dbReference type="ARBA" id="ARBA00022692"/>
    </source>
</evidence>
<comment type="caution">
    <text evidence="10">The sequence shown here is derived from an EMBL/GenBank/DDBJ whole genome shotgun (WGS) entry which is preliminary data.</text>
</comment>
<evidence type="ECO:0000313" key="11">
    <source>
        <dbReference type="Proteomes" id="UP000265926"/>
    </source>
</evidence>
<keyword evidence="6" id="KW-0472">Membrane</keyword>
<dbReference type="Proteomes" id="UP000265926">
    <property type="component" value="Unassembled WGS sequence"/>
</dbReference>
<accession>A0A399T048</accession>